<reference evidence="1 2" key="1">
    <citation type="submission" date="2016-05" db="EMBL/GenBank/DDBJ databases">
        <title>Comparative genomics of biotechnologically important yeasts.</title>
        <authorList>
            <consortium name="DOE Joint Genome Institute"/>
            <person name="Riley R."/>
            <person name="Haridas S."/>
            <person name="Wolfe K.H."/>
            <person name="Lopes M.R."/>
            <person name="Hittinger C.T."/>
            <person name="Goker M."/>
            <person name="Salamov A."/>
            <person name="Wisecaver J."/>
            <person name="Long T.M."/>
            <person name="Aerts A.L."/>
            <person name="Barry K."/>
            <person name="Choi C."/>
            <person name="Clum A."/>
            <person name="Coughlan A.Y."/>
            <person name="Deshpande S."/>
            <person name="Douglass A.P."/>
            <person name="Hanson S.J."/>
            <person name="Klenk H.-P."/>
            <person name="LaButti K."/>
            <person name="Lapidus A."/>
            <person name="Lindquist E."/>
            <person name="Lipzen A."/>
            <person name="Meier-kolthoff J.P."/>
            <person name="Ohm R.A."/>
            <person name="Otillar R.P."/>
            <person name="Pangilinan J."/>
            <person name="Peng Y."/>
            <person name="Rokas A."/>
            <person name="Rosa C.A."/>
            <person name="Scheuner C."/>
            <person name="Sibirny A.A."/>
            <person name="Slot J.C."/>
            <person name="Stielow J.B."/>
            <person name="Sun H."/>
            <person name="Kurtzman C.P."/>
            <person name="Blackwell M."/>
            <person name="Grigoriev I.V."/>
            <person name="Jeffries T.W."/>
        </authorList>
    </citation>
    <scope>NUCLEOTIDE SEQUENCE [LARGE SCALE GENOMIC DNA]</scope>
    <source>
        <strain evidence="1 2">NRRL YB-4993</strain>
    </source>
</reference>
<protein>
    <submittedName>
        <fullName evidence="1">Uncharacterized protein</fullName>
    </submittedName>
</protein>
<sequence>MFGQKSVLVLRSAIARSAALATCRRNFSGPLVKSYAALKTPMSVFWAQNVPLTAKYASALVATAVGITHIHPNTCITVGPPALAAAYFLYRRHEHAQYKSLLALVKPEKGSALEDKTVKIQNYNAADEANVLAGIENEYDSFRSQIIPVVRSKLVEYAMEMDREGKPSKITQQLLDENKQIVVHVDEDPETFVTLKAESEHEGFFPVFVSFSVPCFTSRNVKLRRRLGTLQVSMLEMKGEDSESETFKEYRLAIQAWPYMMFSKSERVY</sequence>
<dbReference type="AlphaFoldDB" id="A0A1A0HH45"/>
<evidence type="ECO:0000313" key="2">
    <source>
        <dbReference type="Proteomes" id="UP000092555"/>
    </source>
</evidence>
<evidence type="ECO:0000313" key="1">
    <source>
        <dbReference type="EMBL" id="OBA23168.1"/>
    </source>
</evidence>
<name>A0A1A0HH45_9ASCO</name>
<organism evidence="1 2">
    <name type="scientific">Metschnikowia bicuspidata var. bicuspidata NRRL YB-4993</name>
    <dbReference type="NCBI Taxonomy" id="869754"/>
    <lineage>
        <taxon>Eukaryota</taxon>
        <taxon>Fungi</taxon>
        <taxon>Dikarya</taxon>
        <taxon>Ascomycota</taxon>
        <taxon>Saccharomycotina</taxon>
        <taxon>Pichiomycetes</taxon>
        <taxon>Metschnikowiaceae</taxon>
        <taxon>Metschnikowia</taxon>
    </lineage>
</organism>
<proteinExistence type="predicted"/>
<comment type="caution">
    <text evidence="1">The sequence shown here is derived from an EMBL/GenBank/DDBJ whole genome shotgun (WGS) entry which is preliminary data.</text>
</comment>
<gene>
    <name evidence="1" type="ORF">METBIDRAFT_36323</name>
</gene>
<accession>A0A1A0HH45</accession>
<keyword evidence="2" id="KW-1185">Reference proteome</keyword>
<dbReference type="EMBL" id="LXTC01000001">
    <property type="protein sequence ID" value="OBA23168.1"/>
    <property type="molecule type" value="Genomic_DNA"/>
</dbReference>
<dbReference type="OrthoDB" id="4025944at2759"/>
<dbReference type="Proteomes" id="UP000092555">
    <property type="component" value="Unassembled WGS sequence"/>
</dbReference>
<dbReference type="RefSeq" id="XP_018713649.1">
    <property type="nucleotide sequence ID" value="XM_018856722.1"/>
</dbReference>
<dbReference type="GeneID" id="30029698"/>